<dbReference type="InterPro" id="IPR003959">
    <property type="entry name" value="ATPase_AAA_core"/>
</dbReference>
<sequence>MFKSTYNINYYMYIFDILYSFINKTYKKYNCIKYTNIYIHSEINKYIRIFKKEFITEDNITDISNHNVIYTFYNIINKFIFGQNLVTKKITTYLLNFNTYSNKKPIGSFLLCGPSGTGKTEIVKLITNYLYKSQNNLIQVDMSEYKESHSVSKLIGSPPGYVGHEDGGNLIRKINLINNPVILFDEIEKASKDIFSIFLQILDEGILTDSKGNSCKFNKSLIFFTSNLGSRIFDNTDVNELFNIKYFNKVRADIMNNFKLEFINRLNDIIIFNPLSPIYIYNILDKYIYSNNYTNKITMSTQIKSLLSYISYSSSRGSRFFMNNINQIVNNLNTLKTIKLNKNKNNFVKYIVLK</sequence>
<dbReference type="CDD" id="cd19499">
    <property type="entry name" value="RecA-like_ClpB_Hsp104-like"/>
    <property type="match status" value="1"/>
</dbReference>
<dbReference type="GO" id="GO:0005524">
    <property type="term" value="F:ATP binding"/>
    <property type="evidence" value="ECO:0007669"/>
    <property type="project" value="UniProtKB-KW"/>
</dbReference>
<reference evidence="4" key="1">
    <citation type="submission" date="2018-09" db="EMBL/GenBank/DDBJ databases">
        <title>Comparative sequence analysis of Babesia apicoplast genomes of sheep originating from six regions.</title>
        <authorList>
            <person name="Wang X."/>
            <person name="Guan G."/>
        </authorList>
    </citation>
    <scope>NUCLEOTIDE SEQUENCE</scope>
</reference>
<evidence type="ECO:0000256" key="1">
    <source>
        <dbReference type="ARBA" id="ARBA00022741"/>
    </source>
</evidence>
<accession>A0A411AD94</accession>
<dbReference type="GO" id="GO:0016887">
    <property type="term" value="F:ATP hydrolysis activity"/>
    <property type="evidence" value="ECO:0007669"/>
    <property type="project" value="InterPro"/>
</dbReference>
<dbReference type="PRINTS" id="PR00300">
    <property type="entry name" value="CLPPROTEASEA"/>
</dbReference>
<gene>
    <name evidence="4" type="primary">clpC2</name>
</gene>
<dbReference type="Pfam" id="PF07724">
    <property type="entry name" value="AAA_2"/>
    <property type="match status" value="1"/>
</dbReference>
<keyword evidence="1" id="KW-0547">Nucleotide-binding</keyword>
<evidence type="ECO:0000259" key="3">
    <source>
        <dbReference type="SMART" id="SM00382"/>
    </source>
</evidence>
<dbReference type="GO" id="GO:0005737">
    <property type="term" value="C:cytoplasm"/>
    <property type="evidence" value="ECO:0007669"/>
    <property type="project" value="TreeGrafter"/>
</dbReference>
<evidence type="ECO:0000256" key="2">
    <source>
        <dbReference type="ARBA" id="ARBA00022840"/>
    </source>
</evidence>
<proteinExistence type="predicted"/>
<dbReference type="SMART" id="SM00382">
    <property type="entry name" value="AAA"/>
    <property type="match status" value="1"/>
</dbReference>
<dbReference type="InterPro" id="IPR001270">
    <property type="entry name" value="ClpA/B"/>
</dbReference>
<feature type="domain" description="AAA+ ATPase" evidence="3">
    <location>
        <begin position="105"/>
        <end position="251"/>
    </location>
</feature>
<dbReference type="Gene3D" id="3.40.50.300">
    <property type="entry name" value="P-loop containing nucleotide triphosphate hydrolases"/>
    <property type="match status" value="1"/>
</dbReference>
<dbReference type="EMBL" id="MH992225">
    <property type="protein sequence ID" value="QAX27017.1"/>
    <property type="molecule type" value="Genomic_DNA"/>
</dbReference>
<evidence type="ECO:0000313" key="4">
    <source>
        <dbReference type="EMBL" id="QAX27017.1"/>
    </source>
</evidence>
<keyword evidence="2" id="KW-0067">ATP-binding</keyword>
<dbReference type="PANTHER" id="PTHR11638:SF18">
    <property type="entry name" value="HEAT SHOCK PROTEIN 104"/>
    <property type="match status" value="1"/>
</dbReference>
<dbReference type="InterPro" id="IPR050130">
    <property type="entry name" value="ClpA_ClpB"/>
</dbReference>
<name>A0A411AD94_9APIC</name>
<protein>
    <submittedName>
        <fullName evidence="4">ClpC2</fullName>
    </submittedName>
</protein>
<dbReference type="PANTHER" id="PTHR11638">
    <property type="entry name" value="ATP-DEPENDENT CLP PROTEASE"/>
    <property type="match status" value="1"/>
</dbReference>
<dbReference type="InterPro" id="IPR027417">
    <property type="entry name" value="P-loop_NTPase"/>
</dbReference>
<dbReference type="InterPro" id="IPR003593">
    <property type="entry name" value="AAA+_ATPase"/>
</dbReference>
<dbReference type="SUPFAM" id="SSF52540">
    <property type="entry name" value="P-loop containing nucleoside triphosphate hydrolases"/>
    <property type="match status" value="1"/>
</dbReference>
<dbReference type="GO" id="GO:0034605">
    <property type="term" value="P:cellular response to heat"/>
    <property type="evidence" value="ECO:0007669"/>
    <property type="project" value="TreeGrafter"/>
</dbReference>
<dbReference type="AlphaFoldDB" id="A0A411AD94"/>
<organism evidence="4">
    <name type="scientific">Babesia sp. Dunhuang</name>
    <dbReference type="NCBI Taxonomy" id="1164853"/>
    <lineage>
        <taxon>Eukaryota</taxon>
        <taxon>Sar</taxon>
        <taxon>Alveolata</taxon>
        <taxon>Apicomplexa</taxon>
        <taxon>Aconoidasida</taxon>
        <taxon>Piroplasmida</taxon>
        <taxon>Babesiidae</taxon>
        <taxon>Babesia</taxon>
    </lineage>
</organism>